<dbReference type="AlphaFoldDB" id="A0AA88J2X7"/>
<accession>A0AA88J2X7</accession>
<reference evidence="1" key="1">
    <citation type="submission" date="2023-07" db="EMBL/GenBank/DDBJ databases">
        <title>draft genome sequence of fig (Ficus carica).</title>
        <authorList>
            <person name="Takahashi T."/>
            <person name="Nishimura K."/>
        </authorList>
    </citation>
    <scope>NUCLEOTIDE SEQUENCE</scope>
</reference>
<dbReference type="EMBL" id="BTGU01000102">
    <property type="protein sequence ID" value="GMN60740.1"/>
    <property type="molecule type" value="Genomic_DNA"/>
</dbReference>
<organism evidence="1 2">
    <name type="scientific">Ficus carica</name>
    <name type="common">Common fig</name>
    <dbReference type="NCBI Taxonomy" id="3494"/>
    <lineage>
        <taxon>Eukaryota</taxon>
        <taxon>Viridiplantae</taxon>
        <taxon>Streptophyta</taxon>
        <taxon>Embryophyta</taxon>
        <taxon>Tracheophyta</taxon>
        <taxon>Spermatophyta</taxon>
        <taxon>Magnoliopsida</taxon>
        <taxon>eudicotyledons</taxon>
        <taxon>Gunneridae</taxon>
        <taxon>Pentapetalae</taxon>
        <taxon>rosids</taxon>
        <taxon>fabids</taxon>
        <taxon>Rosales</taxon>
        <taxon>Moraceae</taxon>
        <taxon>Ficeae</taxon>
        <taxon>Ficus</taxon>
    </lineage>
</organism>
<dbReference type="Proteomes" id="UP001187192">
    <property type="component" value="Unassembled WGS sequence"/>
</dbReference>
<comment type="caution">
    <text evidence="1">The sequence shown here is derived from an EMBL/GenBank/DDBJ whole genome shotgun (WGS) entry which is preliminary data.</text>
</comment>
<evidence type="ECO:0000313" key="2">
    <source>
        <dbReference type="Proteomes" id="UP001187192"/>
    </source>
</evidence>
<name>A0AA88J2X7_FICCA</name>
<gene>
    <name evidence="1" type="ORF">TIFTF001_029839</name>
</gene>
<protein>
    <submittedName>
        <fullName evidence="1">Uncharacterized protein</fullName>
    </submittedName>
</protein>
<proteinExistence type="predicted"/>
<sequence>MGRHIEIVGGEMKGILVPKTATYVGLIELVRSVIGICGLDKTIVMRYVVETGMPPVRIQCDVDVKFYIQLEKKDVHVLSKFPITIDVFDESAAEAMPPDVGESNHIDVQPSWEGGQSDEAIQPANDSNLIILPLHIPSPIVGLDLHNEYGIDKQHQVLNHDLCMAHDDCNAGKLNVADATRHSNEKSFAPSPPAWAEMVKRKNLGSDIHIETDSENCFKYFYMYLAASKHANLVYPDPAFGICVQHLAANLKTRYKDFKGHLKTYFDGASRLYLLSEHNHHMESIHSRNTDMYRYLVHGDPTKRSCAYSSGRRYAIMTTNITESLNNMDQKARLIPVGFLVEWLRELL</sequence>
<evidence type="ECO:0000313" key="1">
    <source>
        <dbReference type="EMBL" id="GMN60740.1"/>
    </source>
</evidence>
<keyword evidence="2" id="KW-1185">Reference proteome</keyword>